<sequence>MAVADTKGKAGTGPAHANGKLLNGQTKSRRAAPKQRRGFFAWALNCIARLTTWAAILTILFRCPPSFEACGDDSPLICKPYFRVKNVVAPHVQPLFDEYAAPYAQVVRPYCDTLNNRILTPTRRYAVLYTTPLVNRGQAYARAQWVRNGQPRLLRLQTQIKSNYDKSVAPYLDKAGEVVGPYYNLAQKHSVQVYSAYLLPGYELARPYAVRGYDAAAEFATSTALPATYWAGAKANAFLDTAVWPQLRFVYVENVEPQLVRIGERLGRYRTKSNVTSKVATTSDRTFGASTGLSISSAFSKPPPQSPSTLASSTGAEKQEATSTPTAENKPAEYWNPVKAPPATENESDKRKNAREMVANDLATWQDKFAAQAEEGAGAMEDQVHDIARAIMDENANMNGKALLKELNDTIASEMAKLKESIQSIVKNAGSEAQQECVDAIRTAGVAIKKKAQVIRGWREDYDSELQDTVLNAADVYFQILDETRNLALQNIGMKWAWTDGVTYKDWQKYHELKKTLSSWTEELKQLIVTHPALLEAQELSHQIEENGMSLASAAAKELARLKQVSSWKIKAHDATENFDSDAMRSAADAAERVRAEAILAAEEEKLKDAVAEGAERDAKPNIEPIVEPGIGEEIASEAAADETAIVLEPLTVKDDVLDNTPIIIAEPTVHKADAEPEESPIILGNAPSEPRVASQPKPNTPENEAAASDFEESGAGEAQEQLRSVTPAIFGAAAQSVADRSPILDDDGDSDTLADMARAAQAAYSDAVALAADQYSSALSVVSAQIQGTSKPVHEQLFSSVSAAYGSAVSAASQKLNDAVAGGSTPTPSPTRPSKLPDWQRVESIAAQRLREGRLWAEIQYQSVLIALGAATATPTSAPEKYYEQAKYHYYAGLGLAQDRYSSFMAAASSAWSSATASPTPTDFAGSASSMASVAGKSAAAAVSAADEAVKSAYSAATEGALSMAQDAQDAIEKVADAAAEQMVGMAGSLVDTWDAVVSQISADVYGQPSALGWYEGATQTAGSVAAAVTGAVADSASAASDSAARQFDAVNRIISELMVGKEPTFSESVMSRLSAAYATATSNVGSVASEASVAAASARNKLSSVASQATGAVKDSAQKLRDEL</sequence>
<feature type="compositionally biased region" description="Polar residues" evidence="1">
    <location>
        <begin position="307"/>
        <end position="327"/>
    </location>
</feature>
<feature type="region of interest" description="Disordered" evidence="1">
    <location>
        <begin position="672"/>
        <end position="721"/>
    </location>
</feature>
<dbReference type="RefSeq" id="XP_042996786.1">
    <property type="nucleotide sequence ID" value="XM_043140852.1"/>
</dbReference>
<dbReference type="GeneID" id="66064132"/>
<dbReference type="AlphaFoldDB" id="A0A8E5MG35"/>
<feature type="region of interest" description="Disordered" evidence="1">
    <location>
        <begin position="1"/>
        <end position="30"/>
    </location>
</feature>
<dbReference type="PANTHER" id="PTHR23242">
    <property type="entry name" value="TRANSCRIPTION FACTOR HOXA13"/>
    <property type="match status" value="1"/>
</dbReference>
<keyword evidence="2" id="KW-0812">Transmembrane</keyword>
<accession>A0A8E5MG35</accession>
<keyword evidence="2" id="KW-1133">Transmembrane helix</keyword>
<evidence type="ECO:0000313" key="4">
    <source>
        <dbReference type="Proteomes" id="UP000027002"/>
    </source>
</evidence>
<dbReference type="EMBL" id="CP072755">
    <property type="protein sequence ID" value="QUC19113.1"/>
    <property type="molecule type" value="Genomic_DNA"/>
</dbReference>
<evidence type="ECO:0008006" key="5">
    <source>
        <dbReference type="Google" id="ProtNLM"/>
    </source>
</evidence>
<evidence type="ECO:0000256" key="2">
    <source>
        <dbReference type="SAM" id="Phobius"/>
    </source>
</evidence>
<dbReference type="KEGG" id="uvi:66064132"/>
<dbReference type="Proteomes" id="UP000027002">
    <property type="component" value="Chromosome 3"/>
</dbReference>
<feature type="transmembrane region" description="Helical" evidence="2">
    <location>
        <begin position="39"/>
        <end position="61"/>
    </location>
</feature>
<protein>
    <recommendedName>
        <fullName evidence="5">Transcription factor hoxa13</fullName>
    </recommendedName>
</protein>
<feature type="region of interest" description="Disordered" evidence="1">
    <location>
        <begin position="294"/>
        <end position="352"/>
    </location>
</feature>
<keyword evidence="2" id="KW-0472">Membrane</keyword>
<dbReference type="PANTHER" id="PTHR23242:SF9">
    <property type="entry name" value="TRANSCRIPTION FACTOR HOXA13"/>
    <property type="match status" value="1"/>
</dbReference>
<gene>
    <name evidence="3" type="ORF">UV8b_03354</name>
</gene>
<reference evidence="3" key="1">
    <citation type="submission" date="2020-03" db="EMBL/GenBank/DDBJ databases">
        <title>A mixture of massive structural variations and highly conserved coding sequences in Ustilaginoidea virens genome.</title>
        <authorList>
            <person name="Zhang K."/>
            <person name="Zhao Z."/>
            <person name="Zhang Z."/>
            <person name="Li Y."/>
            <person name="Hsiang T."/>
            <person name="Sun W."/>
        </authorList>
    </citation>
    <scope>NUCLEOTIDE SEQUENCE</scope>
    <source>
        <strain evidence="3">UV-8b</strain>
    </source>
</reference>
<evidence type="ECO:0000313" key="3">
    <source>
        <dbReference type="EMBL" id="QUC19113.1"/>
    </source>
</evidence>
<proteinExistence type="predicted"/>
<evidence type="ECO:0000256" key="1">
    <source>
        <dbReference type="SAM" id="MobiDB-lite"/>
    </source>
</evidence>
<keyword evidence="4" id="KW-1185">Reference proteome</keyword>
<organism evidence="3 4">
    <name type="scientific">Ustilaginoidea virens</name>
    <name type="common">Rice false smut fungus</name>
    <name type="synonym">Villosiclava virens</name>
    <dbReference type="NCBI Taxonomy" id="1159556"/>
    <lineage>
        <taxon>Eukaryota</taxon>
        <taxon>Fungi</taxon>
        <taxon>Dikarya</taxon>
        <taxon>Ascomycota</taxon>
        <taxon>Pezizomycotina</taxon>
        <taxon>Sordariomycetes</taxon>
        <taxon>Hypocreomycetidae</taxon>
        <taxon>Hypocreales</taxon>
        <taxon>Clavicipitaceae</taxon>
        <taxon>Ustilaginoidea</taxon>
    </lineage>
</organism>
<name>A0A8E5MG35_USTVR</name>
<dbReference type="OrthoDB" id="3260408at2759"/>